<accession>A0AAN9L5V4</accession>
<gene>
    <name evidence="2" type="ORF">VNO77_22326</name>
</gene>
<feature type="compositionally biased region" description="Basic and acidic residues" evidence="1">
    <location>
        <begin position="15"/>
        <end position="25"/>
    </location>
</feature>
<organism evidence="2 3">
    <name type="scientific">Canavalia gladiata</name>
    <name type="common">Sword bean</name>
    <name type="synonym">Dolichos gladiatus</name>
    <dbReference type="NCBI Taxonomy" id="3824"/>
    <lineage>
        <taxon>Eukaryota</taxon>
        <taxon>Viridiplantae</taxon>
        <taxon>Streptophyta</taxon>
        <taxon>Embryophyta</taxon>
        <taxon>Tracheophyta</taxon>
        <taxon>Spermatophyta</taxon>
        <taxon>Magnoliopsida</taxon>
        <taxon>eudicotyledons</taxon>
        <taxon>Gunneridae</taxon>
        <taxon>Pentapetalae</taxon>
        <taxon>rosids</taxon>
        <taxon>fabids</taxon>
        <taxon>Fabales</taxon>
        <taxon>Fabaceae</taxon>
        <taxon>Papilionoideae</taxon>
        <taxon>50 kb inversion clade</taxon>
        <taxon>NPAAA clade</taxon>
        <taxon>indigoferoid/millettioid clade</taxon>
        <taxon>Phaseoleae</taxon>
        <taxon>Canavalia</taxon>
    </lineage>
</organism>
<reference evidence="2 3" key="1">
    <citation type="submission" date="2024-01" db="EMBL/GenBank/DDBJ databases">
        <title>The genomes of 5 underutilized Papilionoideae crops provide insights into root nodulation and disease resistanc.</title>
        <authorList>
            <person name="Jiang F."/>
        </authorList>
    </citation>
    <scope>NUCLEOTIDE SEQUENCE [LARGE SCALE GENOMIC DNA]</scope>
    <source>
        <strain evidence="2">LVBAO_FW01</strain>
        <tissue evidence="2">Leaves</tissue>
    </source>
</reference>
<keyword evidence="3" id="KW-1185">Reference proteome</keyword>
<sequence length="103" mass="11438">MIRNQALQPRSTDNAADKVEGKENSSENGHVDQGFLNSQILLFSSLRVSYRIRSSDSVLSYSKPKVLMIMCVHPLSMMDGAIQSTPPTIKYPTIANCLRQPRG</sequence>
<feature type="region of interest" description="Disordered" evidence="1">
    <location>
        <begin position="1"/>
        <end position="31"/>
    </location>
</feature>
<comment type="caution">
    <text evidence="2">The sequence shown here is derived from an EMBL/GenBank/DDBJ whole genome shotgun (WGS) entry which is preliminary data.</text>
</comment>
<feature type="compositionally biased region" description="Polar residues" evidence="1">
    <location>
        <begin position="1"/>
        <end position="14"/>
    </location>
</feature>
<dbReference type="Proteomes" id="UP001367508">
    <property type="component" value="Unassembled WGS sequence"/>
</dbReference>
<evidence type="ECO:0000256" key="1">
    <source>
        <dbReference type="SAM" id="MobiDB-lite"/>
    </source>
</evidence>
<evidence type="ECO:0000313" key="3">
    <source>
        <dbReference type="Proteomes" id="UP001367508"/>
    </source>
</evidence>
<name>A0AAN9L5V4_CANGL</name>
<dbReference type="EMBL" id="JAYMYQ010000005">
    <property type="protein sequence ID" value="KAK7328224.1"/>
    <property type="molecule type" value="Genomic_DNA"/>
</dbReference>
<protein>
    <submittedName>
        <fullName evidence="2">Uncharacterized protein</fullName>
    </submittedName>
</protein>
<dbReference type="AlphaFoldDB" id="A0AAN9L5V4"/>
<evidence type="ECO:0000313" key="2">
    <source>
        <dbReference type="EMBL" id="KAK7328224.1"/>
    </source>
</evidence>
<proteinExistence type="predicted"/>